<feature type="chain" id="PRO_5045914803" evidence="1">
    <location>
        <begin position="21"/>
        <end position="160"/>
    </location>
</feature>
<proteinExistence type="predicted"/>
<dbReference type="EMBL" id="JBAWTH010000072">
    <property type="protein sequence ID" value="KAL2279843.1"/>
    <property type="molecule type" value="Genomic_DNA"/>
</dbReference>
<protein>
    <submittedName>
        <fullName evidence="2">Uncharacterized protein</fullName>
    </submittedName>
</protein>
<gene>
    <name evidence="2" type="ORF">FJTKL_13193</name>
</gene>
<reference evidence="2 3" key="1">
    <citation type="submission" date="2024-03" db="EMBL/GenBank/DDBJ databases">
        <title>A high-quality draft genome sequence of Diaporthe vaccinii, a causative agent of upright dieback and viscid rot disease in cranberry plants.</title>
        <authorList>
            <person name="Sarrasin M."/>
            <person name="Lang B.F."/>
            <person name="Burger G."/>
        </authorList>
    </citation>
    <scope>NUCLEOTIDE SEQUENCE [LARGE SCALE GENOMIC DNA]</scope>
    <source>
        <strain evidence="2 3">IS7</strain>
    </source>
</reference>
<keyword evidence="1" id="KW-0732">Signal</keyword>
<evidence type="ECO:0000256" key="1">
    <source>
        <dbReference type="SAM" id="SignalP"/>
    </source>
</evidence>
<organism evidence="2 3">
    <name type="scientific">Diaporthe vaccinii</name>
    <dbReference type="NCBI Taxonomy" id="105482"/>
    <lineage>
        <taxon>Eukaryota</taxon>
        <taxon>Fungi</taxon>
        <taxon>Dikarya</taxon>
        <taxon>Ascomycota</taxon>
        <taxon>Pezizomycotina</taxon>
        <taxon>Sordariomycetes</taxon>
        <taxon>Sordariomycetidae</taxon>
        <taxon>Diaporthales</taxon>
        <taxon>Diaporthaceae</taxon>
        <taxon>Diaporthe</taxon>
        <taxon>Diaporthe eres species complex</taxon>
    </lineage>
</organism>
<evidence type="ECO:0000313" key="3">
    <source>
        <dbReference type="Proteomes" id="UP001600888"/>
    </source>
</evidence>
<accession>A0ABR4EBN1</accession>
<comment type="caution">
    <text evidence="2">The sequence shown here is derived from an EMBL/GenBank/DDBJ whole genome shotgun (WGS) entry which is preliminary data.</text>
</comment>
<sequence>MAPSNKPVFIATLLAYRILAAPTGHDQQDQVPSVINALKDQIKVLNLSWKPSIVDDVESALQACGLLDAKVITSLDQKIERRVITAEGYDADWVAAHTIECLISKGALVEPGEQVVEDKALYLTADMIYEVLDDVLEQERDAVKRDCPHKGKLCGGCVIL</sequence>
<dbReference type="Proteomes" id="UP001600888">
    <property type="component" value="Unassembled WGS sequence"/>
</dbReference>
<keyword evidence="3" id="KW-1185">Reference proteome</keyword>
<feature type="signal peptide" evidence="1">
    <location>
        <begin position="1"/>
        <end position="20"/>
    </location>
</feature>
<name>A0ABR4EBN1_9PEZI</name>
<evidence type="ECO:0000313" key="2">
    <source>
        <dbReference type="EMBL" id="KAL2279843.1"/>
    </source>
</evidence>